<gene>
    <name evidence="1" type="ORF">I6N95_08795</name>
</gene>
<dbReference type="SUPFAM" id="SSF159121">
    <property type="entry name" value="BC4932-like"/>
    <property type="match status" value="1"/>
</dbReference>
<dbReference type="NCBIfam" id="TIGR01655">
    <property type="entry name" value="yxeA_fam"/>
    <property type="match status" value="1"/>
</dbReference>
<comment type="caution">
    <text evidence="1">The sequence shown here is derived from an EMBL/GenBank/DDBJ whole genome shotgun (WGS) entry which is preliminary data.</text>
</comment>
<dbReference type="Proteomes" id="UP000674938">
    <property type="component" value="Unassembled WGS sequence"/>
</dbReference>
<organism evidence="1 2">
    <name type="scientific">Vagococcus allomyrinae</name>
    <dbReference type="NCBI Taxonomy" id="2794353"/>
    <lineage>
        <taxon>Bacteria</taxon>
        <taxon>Bacillati</taxon>
        <taxon>Bacillota</taxon>
        <taxon>Bacilli</taxon>
        <taxon>Lactobacillales</taxon>
        <taxon>Enterococcaceae</taxon>
        <taxon>Vagococcus</taxon>
    </lineage>
</organism>
<dbReference type="PANTHER" id="PTHR36433">
    <property type="entry name" value="HYPOTHETICAL CYTOSOLIC PROTEIN"/>
    <property type="match status" value="1"/>
</dbReference>
<accession>A0A940SUR7</accession>
<dbReference type="Pfam" id="PF06486">
    <property type="entry name" value="DUF1093"/>
    <property type="match status" value="1"/>
</dbReference>
<evidence type="ECO:0000313" key="2">
    <source>
        <dbReference type="Proteomes" id="UP000674938"/>
    </source>
</evidence>
<dbReference type="InterPro" id="IPR036166">
    <property type="entry name" value="YxeA-like_sf"/>
</dbReference>
<dbReference type="AlphaFoldDB" id="A0A940SUR7"/>
<keyword evidence="2" id="KW-1185">Reference proteome</keyword>
<dbReference type="EMBL" id="JAEEGA010000005">
    <property type="protein sequence ID" value="MBP1041099.1"/>
    <property type="molecule type" value="Genomic_DNA"/>
</dbReference>
<name>A0A940SUR7_9ENTE</name>
<dbReference type="PANTHER" id="PTHR36433:SF2">
    <property type="entry name" value="YXEA FAMILY PROTEIN"/>
    <property type="match status" value="1"/>
</dbReference>
<protein>
    <submittedName>
        <fullName evidence="1">YxeA family protein</fullName>
    </submittedName>
</protein>
<dbReference type="InterPro" id="IPR006542">
    <property type="entry name" value="DUF1093"/>
</dbReference>
<sequence length="129" mass="14300">MMKLIKVIIAMAILAVGVFVVGGALAPEKQTSDNDIAQQLDRFNPLISAEPVYLLTNSQYGEKQTHGVIYYQDVYKEDGSSYKLSFFAGSELKEGAFLKLDAKGKYVKSWEEVTQADLPGKVSEKFNLN</sequence>
<reference evidence="1" key="1">
    <citation type="submission" date="2020-12" db="EMBL/GenBank/DDBJ databases">
        <title>Vagococcus allomyrinae sp. nov. and Enterococcus lavae sp. nov., isolated from the larvae of Allomyrina dichotoma.</title>
        <authorList>
            <person name="Lee S.D."/>
        </authorList>
    </citation>
    <scope>NUCLEOTIDE SEQUENCE</scope>
    <source>
        <strain evidence="1">BWB3-3</strain>
    </source>
</reference>
<dbReference type="Gene3D" id="2.40.50.480">
    <property type="match status" value="1"/>
</dbReference>
<evidence type="ECO:0000313" key="1">
    <source>
        <dbReference type="EMBL" id="MBP1041099.1"/>
    </source>
</evidence>
<proteinExistence type="predicted"/>